<sequence>CPNGMKMVPQLRFSIRYDVSGVGPDGWQGEAPFELACGPSHCMHGDFING</sequence>
<evidence type="ECO:0000313" key="2">
    <source>
        <dbReference type="Proteomes" id="UP000799754"/>
    </source>
</evidence>
<accession>A0ACB6RUR4</accession>
<name>A0ACB6RUR4_9PLEO</name>
<reference evidence="1" key="1">
    <citation type="journal article" date="2020" name="Stud. Mycol.">
        <title>101 Dothideomycetes genomes: a test case for predicting lifestyles and emergence of pathogens.</title>
        <authorList>
            <person name="Haridas S."/>
            <person name="Albert R."/>
            <person name="Binder M."/>
            <person name="Bloem J."/>
            <person name="Labutti K."/>
            <person name="Salamov A."/>
            <person name="Andreopoulos B."/>
            <person name="Baker S."/>
            <person name="Barry K."/>
            <person name="Bills G."/>
            <person name="Bluhm B."/>
            <person name="Cannon C."/>
            <person name="Castanera R."/>
            <person name="Culley D."/>
            <person name="Daum C."/>
            <person name="Ezra D."/>
            <person name="Gonzalez J."/>
            <person name="Henrissat B."/>
            <person name="Kuo A."/>
            <person name="Liang C."/>
            <person name="Lipzen A."/>
            <person name="Lutzoni F."/>
            <person name="Magnuson J."/>
            <person name="Mondo S."/>
            <person name="Nolan M."/>
            <person name="Ohm R."/>
            <person name="Pangilinan J."/>
            <person name="Park H.-J."/>
            <person name="Ramirez L."/>
            <person name="Alfaro M."/>
            <person name="Sun H."/>
            <person name="Tritt A."/>
            <person name="Yoshinaga Y."/>
            <person name="Zwiers L.-H."/>
            <person name="Turgeon B."/>
            <person name="Goodwin S."/>
            <person name="Spatafora J."/>
            <person name="Crous P."/>
            <person name="Grigoriev I."/>
        </authorList>
    </citation>
    <scope>NUCLEOTIDE SEQUENCE</scope>
    <source>
        <strain evidence="1">CBS 525.71</strain>
    </source>
</reference>
<keyword evidence="2" id="KW-1185">Reference proteome</keyword>
<organism evidence="1 2">
    <name type="scientific">Macroventuria anomochaeta</name>
    <dbReference type="NCBI Taxonomy" id="301207"/>
    <lineage>
        <taxon>Eukaryota</taxon>
        <taxon>Fungi</taxon>
        <taxon>Dikarya</taxon>
        <taxon>Ascomycota</taxon>
        <taxon>Pezizomycotina</taxon>
        <taxon>Dothideomycetes</taxon>
        <taxon>Pleosporomycetidae</taxon>
        <taxon>Pleosporales</taxon>
        <taxon>Pleosporineae</taxon>
        <taxon>Didymellaceae</taxon>
        <taxon>Macroventuria</taxon>
    </lineage>
</organism>
<dbReference type="Proteomes" id="UP000799754">
    <property type="component" value="Unassembled WGS sequence"/>
</dbReference>
<feature type="non-terminal residue" evidence="1">
    <location>
        <position position="1"/>
    </location>
</feature>
<dbReference type="EMBL" id="MU006725">
    <property type="protein sequence ID" value="KAF2625483.1"/>
    <property type="molecule type" value="Genomic_DNA"/>
</dbReference>
<proteinExistence type="predicted"/>
<evidence type="ECO:0000313" key="1">
    <source>
        <dbReference type="EMBL" id="KAF2625483.1"/>
    </source>
</evidence>
<comment type="caution">
    <text evidence="1">The sequence shown here is derived from an EMBL/GenBank/DDBJ whole genome shotgun (WGS) entry which is preliminary data.</text>
</comment>
<protein>
    <submittedName>
        <fullName evidence="1">Uncharacterized protein</fullName>
    </submittedName>
</protein>
<gene>
    <name evidence="1" type="ORF">BU25DRAFT_345547</name>
</gene>